<dbReference type="InterPro" id="IPR016047">
    <property type="entry name" value="M23ase_b-sheet_dom"/>
</dbReference>
<evidence type="ECO:0000256" key="2">
    <source>
        <dbReference type="SAM" id="SignalP"/>
    </source>
</evidence>
<sequence>MRRALALIAGIAALGGAAAWGQDDPVAAGRERLGAARRAAADAAARSARLEQAARAARAGAERTRAAQAALTARIAAAEAGRQAAQARVALVGELLNRRRAVLAARQAPAARLVGALQSLATRPPWLAVAQPGSTDDLVHVRAVLGTVVPVMQRRTAAVRADVADAARLRAQAGVALSALAASNARLESERLALVRAEAAQRLRSHALARGAMVESDRAIALGERARDIVDQLDELGAASDTRAALAALPGPLPRPDSRTASLPPPAYRLPIRGTVATGFGEISDSGVRARGLTLTVAAGAMVVAPAPGRIAFSKRFRGYRRIVILDHGAGWTTTVTGLGESVGPVGGRVAAGTPIGRVPAGDAAQVTIELRRRGVPVDLAAML</sequence>
<dbReference type="SUPFAM" id="SSF51261">
    <property type="entry name" value="Duplicated hybrid motif"/>
    <property type="match status" value="1"/>
</dbReference>
<feature type="domain" description="M23ase beta-sheet core" evidence="3">
    <location>
        <begin position="291"/>
        <end position="379"/>
    </location>
</feature>
<evidence type="ECO:0000313" key="5">
    <source>
        <dbReference type="Proteomes" id="UP000248614"/>
    </source>
</evidence>
<proteinExistence type="predicted"/>
<protein>
    <submittedName>
        <fullName evidence="4">Metalloendopeptidase</fullName>
    </submittedName>
</protein>
<feature type="chain" id="PRO_5016000033" evidence="2">
    <location>
        <begin position="20"/>
        <end position="384"/>
    </location>
</feature>
<comment type="caution">
    <text evidence="4">The sequence shown here is derived from an EMBL/GenBank/DDBJ whole genome shotgun (WGS) entry which is preliminary data.</text>
</comment>
<dbReference type="EMBL" id="QFNF01000016">
    <property type="protein sequence ID" value="PZO77856.1"/>
    <property type="molecule type" value="Genomic_DNA"/>
</dbReference>
<accession>A0A2W4Z7Z5</accession>
<dbReference type="InterPro" id="IPR050570">
    <property type="entry name" value="Cell_wall_metabolism_enzyme"/>
</dbReference>
<dbReference type="PANTHER" id="PTHR21666">
    <property type="entry name" value="PEPTIDASE-RELATED"/>
    <property type="match status" value="1"/>
</dbReference>
<dbReference type="CDD" id="cd12797">
    <property type="entry name" value="M23_peptidase"/>
    <property type="match status" value="1"/>
</dbReference>
<dbReference type="Proteomes" id="UP000248614">
    <property type="component" value="Unassembled WGS sequence"/>
</dbReference>
<dbReference type="Gene3D" id="2.70.70.10">
    <property type="entry name" value="Glucose Permease (Domain IIA)"/>
    <property type="match status" value="1"/>
</dbReference>
<name>A0A2W4Z7Z5_9SPHN</name>
<evidence type="ECO:0000256" key="1">
    <source>
        <dbReference type="ARBA" id="ARBA00022729"/>
    </source>
</evidence>
<keyword evidence="1 2" id="KW-0732">Signal</keyword>
<dbReference type="AlphaFoldDB" id="A0A2W4Z7Z5"/>
<dbReference type="PANTHER" id="PTHR21666:SF289">
    <property type="entry name" value="L-ALA--D-GLU ENDOPEPTIDASE"/>
    <property type="match status" value="1"/>
</dbReference>
<reference evidence="4 5" key="1">
    <citation type="submission" date="2017-08" db="EMBL/GenBank/DDBJ databases">
        <title>Infants hospitalized years apart are colonized by the same room-sourced microbial strains.</title>
        <authorList>
            <person name="Brooks B."/>
            <person name="Olm M.R."/>
            <person name="Firek B.A."/>
            <person name="Baker R."/>
            <person name="Thomas B.C."/>
            <person name="Morowitz M.J."/>
            <person name="Banfield J.F."/>
        </authorList>
    </citation>
    <scope>NUCLEOTIDE SEQUENCE [LARGE SCALE GENOMIC DNA]</scope>
    <source>
        <strain evidence="4">S2_018_000_R3_110</strain>
    </source>
</reference>
<feature type="signal peptide" evidence="2">
    <location>
        <begin position="1"/>
        <end position="19"/>
    </location>
</feature>
<dbReference type="GO" id="GO:0004222">
    <property type="term" value="F:metalloendopeptidase activity"/>
    <property type="evidence" value="ECO:0007669"/>
    <property type="project" value="TreeGrafter"/>
</dbReference>
<gene>
    <name evidence="4" type="ORF">DI632_07995</name>
</gene>
<evidence type="ECO:0000259" key="3">
    <source>
        <dbReference type="Pfam" id="PF01551"/>
    </source>
</evidence>
<dbReference type="Pfam" id="PF01551">
    <property type="entry name" value="Peptidase_M23"/>
    <property type="match status" value="1"/>
</dbReference>
<evidence type="ECO:0000313" key="4">
    <source>
        <dbReference type="EMBL" id="PZO77856.1"/>
    </source>
</evidence>
<dbReference type="InterPro" id="IPR011055">
    <property type="entry name" value="Dup_hybrid_motif"/>
</dbReference>
<organism evidence="4 5">
    <name type="scientific">Sphingomonas hengshuiensis</name>
    <dbReference type="NCBI Taxonomy" id="1609977"/>
    <lineage>
        <taxon>Bacteria</taxon>
        <taxon>Pseudomonadati</taxon>
        <taxon>Pseudomonadota</taxon>
        <taxon>Alphaproteobacteria</taxon>
        <taxon>Sphingomonadales</taxon>
        <taxon>Sphingomonadaceae</taxon>
        <taxon>Sphingomonas</taxon>
    </lineage>
</organism>